<gene>
    <name evidence="6" type="ORF">J4Q44_G00015700</name>
</gene>
<name>A0AAN8MKY3_9TELE</name>
<feature type="region of interest" description="Disordered" evidence="4">
    <location>
        <begin position="889"/>
        <end position="916"/>
    </location>
</feature>
<dbReference type="InterPro" id="IPR038717">
    <property type="entry name" value="Tc1-like_DDE_dom"/>
</dbReference>
<dbReference type="InterPro" id="IPR018159">
    <property type="entry name" value="Spectrin/alpha-actinin"/>
</dbReference>
<evidence type="ECO:0000259" key="5">
    <source>
        <dbReference type="Pfam" id="PF13358"/>
    </source>
</evidence>
<keyword evidence="7" id="KW-1185">Reference proteome</keyword>
<evidence type="ECO:0000313" key="7">
    <source>
        <dbReference type="Proteomes" id="UP001356427"/>
    </source>
</evidence>
<keyword evidence="1" id="KW-0677">Repeat</keyword>
<reference evidence="6 7" key="1">
    <citation type="submission" date="2021-04" db="EMBL/GenBank/DDBJ databases">
        <authorList>
            <person name="De Guttry C."/>
            <person name="Zahm M."/>
            <person name="Klopp C."/>
            <person name="Cabau C."/>
            <person name="Louis A."/>
            <person name="Berthelot C."/>
            <person name="Parey E."/>
            <person name="Roest Crollius H."/>
            <person name="Montfort J."/>
            <person name="Robinson-Rechavi M."/>
            <person name="Bucao C."/>
            <person name="Bouchez O."/>
            <person name="Gislard M."/>
            <person name="Lluch J."/>
            <person name="Milhes M."/>
            <person name="Lampietro C."/>
            <person name="Lopez Roques C."/>
            <person name="Donnadieu C."/>
            <person name="Braasch I."/>
            <person name="Desvignes T."/>
            <person name="Postlethwait J."/>
            <person name="Bobe J."/>
            <person name="Wedekind C."/>
            <person name="Guiguen Y."/>
        </authorList>
    </citation>
    <scope>NUCLEOTIDE SEQUENCE [LARGE SCALE GENOMIC DNA]</scope>
    <source>
        <strain evidence="6">Cs_M1</strain>
        <tissue evidence="6">Blood</tissue>
    </source>
</reference>
<feature type="compositionally biased region" description="Polar residues" evidence="4">
    <location>
        <begin position="1023"/>
        <end position="1041"/>
    </location>
</feature>
<keyword evidence="2" id="KW-0009">Actin-binding</keyword>
<feature type="region of interest" description="Disordered" evidence="4">
    <location>
        <begin position="294"/>
        <end position="326"/>
    </location>
</feature>
<evidence type="ECO:0000256" key="3">
    <source>
        <dbReference type="SAM" id="Coils"/>
    </source>
</evidence>
<comment type="caution">
    <text evidence="6">The sequence shown here is derived from an EMBL/GenBank/DDBJ whole genome shotgun (WGS) entry which is preliminary data.</text>
</comment>
<dbReference type="SMART" id="SM00150">
    <property type="entry name" value="SPEC"/>
    <property type="match status" value="3"/>
</dbReference>
<feature type="region of interest" description="Disordered" evidence="4">
    <location>
        <begin position="1022"/>
        <end position="1044"/>
    </location>
</feature>
<feature type="compositionally biased region" description="Low complexity" evidence="4">
    <location>
        <begin position="185"/>
        <end position="220"/>
    </location>
</feature>
<feature type="coiled-coil region" evidence="3">
    <location>
        <begin position="714"/>
        <end position="748"/>
    </location>
</feature>
<feature type="compositionally biased region" description="Low complexity" evidence="4">
    <location>
        <begin position="137"/>
        <end position="173"/>
    </location>
</feature>
<dbReference type="AlphaFoldDB" id="A0AAN8MKY3"/>
<dbReference type="CDD" id="cd00176">
    <property type="entry name" value="SPEC"/>
    <property type="match status" value="2"/>
</dbReference>
<dbReference type="Gene3D" id="3.30.420.10">
    <property type="entry name" value="Ribonuclease H-like superfamily/Ribonuclease H"/>
    <property type="match status" value="1"/>
</dbReference>
<dbReference type="InterPro" id="IPR002017">
    <property type="entry name" value="Spectrin_repeat"/>
</dbReference>
<sequence length="1075" mass="121015">MGRGWVFQHDNDPKHTARATKEWLRKKHLKVLEWPSQSPDLNPIENLWRELKVRIAQRQPRNLKDLEKRKYLSVSKDLESSGGREIRGIASQIMMLDVTVSQLSNLHPALTVKVTQKQTEVKDCWSLLQKVVRNDGLTPSPLGSRTTLPPSLTPSPLGSRTTLPPSLTPPLLLAPEPRCPPSLTPSPLGSRTTLPPSLTPSPLGSRTTQPPSLAPSPLASGFTREDGDSLTQTIERQGSVGTEPHRIMEKEVKEEQNRLKGCMSLGHYCGPAPSPLSHRACMDDVIIARKDSDFESRTKQSGAHPQLEPRLQPEATPSRQGQPKLRLQIPEPYTNLQSSLKPRPYYQMQLQKFTVSADKTLSWLKDNVAMATQVCSIAVSEGLMAARKCQDILEQEIIDYSARTEVVKKEGRGLIRAQHPGSSNIQEFLIRLEELWEELRRRHHRNQVYLQAGEDMSFRRVQLLQALGSIEAWLEAVELSMSNSQLAGDTETVRLAEREICLLQTELSSRGMELAALRQEMDRLGGQQEGQGPGYPNTEGLPDYMDQVERKYQRVQTTLTQQSSSLQDTRMLTEFLERVEVELEERVELEESQEARGRGYSSNLGQPLHSEISSALTLLGDGGGSGGGEPLMELLGNPVQELQEAVEMLNDTVRERGRSQNHIHDQAIQTMIGQLAELSVRVEDCLCCSRELNLDLLQRETDMALCCEQDDSGLEGLEEQQNHLEVDYAVLKEEVEELQRQADCLEELCPERVSVLGVEVQGALGLWRELGKNVEENRDRLRQFVHLQDFFRTYLAMISWMEDTRECIFSERVLHCGRDGQEPVAAEMEMDVQIDRKLEEFEELVAAGRNLLNAEHHLANMIRERLEELKSMLGWILVHWRDQKHQRSLRRKKKTESNEDIIYSQPPTKQTTGDIYSTRDNIYSESTVESTRENIYTNAVPESTVDNIYVNTTAEPTAADNYFNTTAEPTAADTYTYATACSPHSTPAQPETHHPPTLSVFEDRLRTIDSLSCWEDLEEGYQVMSSSTRPPGDSGLTSPPETHQYPCLVFKEPSRPALCLGAPQSTAPQSKAALG</sequence>
<evidence type="ECO:0000256" key="4">
    <source>
        <dbReference type="SAM" id="MobiDB-lite"/>
    </source>
</evidence>
<dbReference type="Gene3D" id="1.20.58.60">
    <property type="match status" value="3"/>
</dbReference>
<feature type="region of interest" description="Disordered" evidence="4">
    <location>
        <begin position="135"/>
        <end position="227"/>
    </location>
</feature>
<keyword evidence="3" id="KW-0175">Coiled coil</keyword>
<accession>A0AAN8MKY3</accession>
<dbReference type="GO" id="GO:0003779">
    <property type="term" value="F:actin binding"/>
    <property type="evidence" value="ECO:0007669"/>
    <property type="project" value="UniProtKB-KW"/>
</dbReference>
<dbReference type="GO" id="GO:0003676">
    <property type="term" value="F:nucleic acid binding"/>
    <property type="evidence" value="ECO:0007669"/>
    <property type="project" value="InterPro"/>
</dbReference>
<evidence type="ECO:0000313" key="6">
    <source>
        <dbReference type="EMBL" id="KAK6329592.1"/>
    </source>
</evidence>
<evidence type="ECO:0000256" key="2">
    <source>
        <dbReference type="ARBA" id="ARBA00023203"/>
    </source>
</evidence>
<feature type="domain" description="Tc1-like transposase DDE" evidence="5">
    <location>
        <begin position="8"/>
        <end position="66"/>
    </location>
</feature>
<protein>
    <recommendedName>
        <fullName evidence="5">Tc1-like transposase DDE domain-containing protein</fullName>
    </recommendedName>
</protein>
<dbReference type="Pfam" id="PF00435">
    <property type="entry name" value="Spectrin"/>
    <property type="match status" value="1"/>
</dbReference>
<dbReference type="PANTHER" id="PTHR11915">
    <property type="entry name" value="SPECTRIN/FILAMIN RELATED CYTOSKELETAL PROTEIN"/>
    <property type="match status" value="1"/>
</dbReference>
<feature type="compositionally biased region" description="Polar residues" evidence="4">
    <location>
        <begin position="905"/>
        <end position="916"/>
    </location>
</feature>
<dbReference type="SUPFAM" id="SSF46966">
    <property type="entry name" value="Spectrin repeat"/>
    <property type="match status" value="3"/>
</dbReference>
<dbReference type="EMBL" id="JAGTTL010000001">
    <property type="protein sequence ID" value="KAK6329592.1"/>
    <property type="molecule type" value="Genomic_DNA"/>
</dbReference>
<proteinExistence type="predicted"/>
<evidence type="ECO:0000256" key="1">
    <source>
        <dbReference type="ARBA" id="ARBA00022737"/>
    </source>
</evidence>
<organism evidence="6 7">
    <name type="scientific">Coregonus suidteri</name>
    <dbReference type="NCBI Taxonomy" id="861788"/>
    <lineage>
        <taxon>Eukaryota</taxon>
        <taxon>Metazoa</taxon>
        <taxon>Chordata</taxon>
        <taxon>Craniata</taxon>
        <taxon>Vertebrata</taxon>
        <taxon>Euteleostomi</taxon>
        <taxon>Actinopterygii</taxon>
        <taxon>Neopterygii</taxon>
        <taxon>Teleostei</taxon>
        <taxon>Protacanthopterygii</taxon>
        <taxon>Salmoniformes</taxon>
        <taxon>Salmonidae</taxon>
        <taxon>Coregoninae</taxon>
        <taxon>Coregonus</taxon>
    </lineage>
</organism>
<dbReference type="Pfam" id="PF13358">
    <property type="entry name" value="DDE_3"/>
    <property type="match status" value="1"/>
</dbReference>
<dbReference type="Proteomes" id="UP001356427">
    <property type="component" value="Unassembled WGS sequence"/>
</dbReference>
<dbReference type="InterPro" id="IPR036397">
    <property type="entry name" value="RNaseH_sf"/>
</dbReference>